<keyword evidence="2" id="KW-1133">Transmembrane helix</keyword>
<keyword evidence="2" id="KW-0472">Membrane</keyword>
<keyword evidence="2" id="KW-0812">Transmembrane</keyword>
<sequence length="100" mass="11567">MKHEKQKKKGLFNGALVKLAAVAVFIGCAVLIVTTNKDCETKEEQMARIQTKIDAYETENAELQRVLDSDDLKEYMEKVALEERGYAYPDERRFYDTTRD</sequence>
<evidence type="ECO:0000313" key="4">
    <source>
        <dbReference type="Proteomes" id="UP000183461"/>
    </source>
</evidence>
<dbReference type="Proteomes" id="UP000183461">
    <property type="component" value="Unassembled WGS sequence"/>
</dbReference>
<evidence type="ECO:0000256" key="2">
    <source>
        <dbReference type="SAM" id="Phobius"/>
    </source>
</evidence>
<protein>
    <recommendedName>
        <fullName evidence="5">Septum formation initiator</fullName>
    </recommendedName>
</protein>
<dbReference type="RefSeq" id="WP_072301025.1">
    <property type="nucleotide sequence ID" value="NZ_CAMIZA010000087.1"/>
</dbReference>
<keyword evidence="1" id="KW-0175">Coiled coil</keyword>
<evidence type="ECO:0000256" key="1">
    <source>
        <dbReference type="SAM" id="Coils"/>
    </source>
</evidence>
<evidence type="ECO:0008006" key="5">
    <source>
        <dbReference type="Google" id="ProtNLM"/>
    </source>
</evidence>
<accession>A0A1K1PKU6</accession>
<feature type="coiled-coil region" evidence="1">
    <location>
        <begin position="39"/>
        <end position="66"/>
    </location>
</feature>
<gene>
    <name evidence="3" type="ORF">SAMN02910280_2839</name>
</gene>
<name>A0A1K1PKU6_RUMFL</name>
<organism evidence="3 4">
    <name type="scientific">Ruminococcus flavefaciens</name>
    <dbReference type="NCBI Taxonomy" id="1265"/>
    <lineage>
        <taxon>Bacteria</taxon>
        <taxon>Bacillati</taxon>
        <taxon>Bacillota</taxon>
        <taxon>Clostridia</taxon>
        <taxon>Eubacteriales</taxon>
        <taxon>Oscillospiraceae</taxon>
        <taxon>Ruminococcus</taxon>
    </lineage>
</organism>
<reference evidence="3 4" key="1">
    <citation type="submission" date="2016-11" db="EMBL/GenBank/DDBJ databases">
        <authorList>
            <person name="Jaros S."/>
            <person name="Januszkiewicz K."/>
            <person name="Wedrychowicz H."/>
        </authorList>
    </citation>
    <scope>NUCLEOTIDE SEQUENCE [LARGE SCALE GENOMIC DNA]</scope>
    <source>
        <strain evidence="3 4">YL228</strain>
    </source>
</reference>
<feature type="transmembrane region" description="Helical" evidence="2">
    <location>
        <begin position="12"/>
        <end position="33"/>
    </location>
</feature>
<dbReference type="EMBL" id="FPIP01000009">
    <property type="protein sequence ID" value="SFW48252.1"/>
    <property type="molecule type" value="Genomic_DNA"/>
</dbReference>
<proteinExistence type="predicted"/>
<dbReference type="AlphaFoldDB" id="A0A1K1PKU6"/>
<evidence type="ECO:0000313" key="3">
    <source>
        <dbReference type="EMBL" id="SFW48252.1"/>
    </source>
</evidence>